<gene>
    <name evidence="1" type="ordered locus">COB47_0318</name>
</gene>
<dbReference type="STRING" id="608506.COB47_0318"/>
<organism evidence="1 2">
    <name type="scientific">Caldicellulosiruptor obsidiansis (strain ATCC BAA-2073 / JCM 16842 / OB47)</name>
    <dbReference type="NCBI Taxonomy" id="608506"/>
    <lineage>
        <taxon>Bacteria</taxon>
        <taxon>Bacillati</taxon>
        <taxon>Bacillota</taxon>
        <taxon>Bacillota incertae sedis</taxon>
        <taxon>Caldicellulosiruptorales</taxon>
        <taxon>Caldicellulosiruptoraceae</taxon>
        <taxon>Caldicellulosiruptor</taxon>
    </lineage>
</organism>
<dbReference type="EMBL" id="CP002164">
    <property type="protein sequence ID" value="ADL41660.1"/>
    <property type="molecule type" value="Genomic_DNA"/>
</dbReference>
<reference evidence="1 2" key="1">
    <citation type="journal article" date="2010" name="J. Bacteriol.">
        <title>Complete genome sequence of the cellulolytic thermophile Caldicellulosiruptor obsidiansis OB47T.</title>
        <authorList>
            <person name="Elkins J.G."/>
            <person name="Lochner A."/>
            <person name="Hamilton-Brehm S.D."/>
            <person name="Davenport K.W."/>
            <person name="Podar M."/>
            <person name="Brown S.D."/>
            <person name="Land M.L."/>
            <person name="Hauser L.J."/>
            <person name="Klingeman D.M."/>
            <person name="Raman B."/>
            <person name="Goodwin L.A."/>
            <person name="Tapia R."/>
            <person name="Meincke L.J."/>
            <person name="Detter J.C."/>
            <person name="Bruce D.C."/>
            <person name="Han C.S."/>
            <person name="Palumbo A.V."/>
            <person name="Cottingham R.W."/>
            <person name="Keller M."/>
            <person name="Graham D.E."/>
        </authorList>
    </citation>
    <scope>NUCLEOTIDE SEQUENCE [LARGE SCALE GENOMIC DNA]</scope>
    <source>
        <strain evidence="2">ATCC BAA-2073 / strain OB47</strain>
    </source>
</reference>
<evidence type="ECO:0000313" key="2">
    <source>
        <dbReference type="Proteomes" id="UP000000347"/>
    </source>
</evidence>
<dbReference type="KEGG" id="cob:COB47_0318"/>
<proteinExistence type="predicted"/>
<dbReference type="HOGENOM" id="CLU_1493548_0_0_9"/>
<protein>
    <submittedName>
        <fullName evidence="1">Uncharacterized protein</fullName>
    </submittedName>
</protein>
<dbReference type="RefSeq" id="WP_013289666.1">
    <property type="nucleotide sequence ID" value="NC_014392.1"/>
</dbReference>
<dbReference type="Proteomes" id="UP000000347">
    <property type="component" value="Chromosome"/>
</dbReference>
<evidence type="ECO:0000313" key="1">
    <source>
        <dbReference type="EMBL" id="ADL41660.1"/>
    </source>
</evidence>
<keyword evidence="2" id="KW-1185">Reference proteome</keyword>
<sequence length="180" mass="21029">MFLIEGDWRSQNKVRQLIDSFKYDKDGERIIQNDDIIIKSSRKGLLKFMDSEEGNKYRQNLLPSILSRLNNGFDIPGSIHNDLKFEANKQYTFVVVFKPIRRRVQVVLEDKENHILCDNYLDSPACFIKDIFISSTGDIVNDAVDKYKNMYVDRVYQGTSENMSKQIYSETCQEFCVSNL</sequence>
<name>D9TI28_CALOO</name>
<dbReference type="AlphaFoldDB" id="D9TI28"/>
<accession>D9TI28</accession>